<evidence type="ECO:0000259" key="2">
    <source>
        <dbReference type="Pfam" id="PF02272"/>
    </source>
</evidence>
<dbReference type="EMBL" id="QSFD01000002">
    <property type="protein sequence ID" value="RHA20032.1"/>
    <property type="molecule type" value="Genomic_DNA"/>
</dbReference>
<feature type="domain" description="DHHA1" evidence="2">
    <location>
        <begin position="222"/>
        <end position="312"/>
    </location>
</feature>
<evidence type="ECO:0000313" key="4">
    <source>
        <dbReference type="Proteomes" id="UP000284779"/>
    </source>
</evidence>
<dbReference type="Pfam" id="PF02272">
    <property type="entry name" value="DHHA1"/>
    <property type="match status" value="1"/>
</dbReference>
<dbReference type="InterPro" id="IPR038763">
    <property type="entry name" value="DHH_sf"/>
</dbReference>
<sequence>MMKKINDIIGDAKTIGIAGHVRPDGDCMGSCMSLYNYLKKNRPDLDVRVFLEFVDKKFNIIENTDQIITTGYDGTKFDLFISLDTASLDRLGLNLPFYENAKRTACIDHHASNDGYADYNYILPKASSASEVLYDLLDEDLIDKSIAEPMYMGIAHDSGVFRFQSTTPKTMRIAANMIEKGVNVNMILEETFFRKTYNQMMVTAKIQSEAVLALDGKCIYGYCTSVMMEEYGVTTKDLDAVVASIRNVDGVEVAMFLYQLSEDSYKVSLRSKNYVDVSKIAVENGGGGHVRAAGAEIHGELNDIINKLLNRIKQDI</sequence>
<evidence type="ECO:0000259" key="1">
    <source>
        <dbReference type="Pfam" id="PF01368"/>
    </source>
</evidence>
<dbReference type="PANTHER" id="PTHR47618">
    <property type="entry name" value="BIFUNCTIONAL OLIGORIBONUCLEASE AND PAP PHOSPHATASE NRNA"/>
    <property type="match status" value="1"/>
</dbReference>
<gene>
    <name evidence="3" type="ORF">DW944_02480</name>
</gene>
<proteinExistence type="predicted"/>
<dbReference type="SUPFAM" id="SSF64182">
    <property type="entry name" value="DHH phosphoesterases"/>
    <property type="match status" value="1"/>
</dbReference>
<dbReference type="Gene3D" id="3.90.1640.10">
    <property type="entry name" value="inorganic pyrophosphatase (n-terminal core)"/>
    <property type="match status" value="1"/>
</dbReference>
<dbReference type="AlphaFoldDB" id="A0A413RBJ8"/>
<accession>A0A413RBJ8</accession>
<reference evidence="3 4" key="1">
    <citation type="submission" date="2018-08" db="EMBL/GenBank/DDBJ databases">
        <title>A genome reference for cultivated species of the human gut microbiota.</title>
        <authorList>
            <person name="Zou Y."/>
            <person name="Xue W."/>
            <person name="Luo G."/>
        </authorList>
    </citation>
    <scope>NUCLEOTIDE SEQUENCE [LARGE SCALE GENOMIC DNA]</scope>
    <source>
        <strain evidence="3 4">AM44-11BH</strain>
    </source>
</reference>
<dbReference type="Pfam" id="PF01368">
    <property type="entry name" value="DHH"/>
    <property type="match status" value="1"/>
</dbReference>
<dbReference type="Gene3D" id="3.10.310.30">
    <property type="match status" value="1"/>
</dbReference>
<feature type="domain" description="DDH" evidence="1">
    <location>
        <begin position="15"/>
        <end position="154"/>
    </location>
</feature>
<dbReference type="GO" id="GO:0003676">
    <property type="term" value="F:nucleic acid binding"/>
    <property type="evidence" value="ECO:0007669"/>
    <property type="project" value="InterPro"/>
</dbReference>
<evidence type="ECO:0000313" key="3">
    <source>
        <dbReference type="EMBL" id="RHA20032.1"/>
    </source>
</evidence>
<dbReference type="InterPro" id="IPR051319">
    <property type="entry name" value="Oligoribo/pAp-PDE_c-di-AMP_PDE"/>
</dbReference>
<comment type="caution">
    <text evidence="3">The sequence shown here is derived from an EMBL/GenBank/DDBJ whole genome shotgun (WGS) entry which is preliminary data.</text>
</comment>
<dbReference type="RefSeq" id="WP_117969540.1">
    <property type="nucleotide sequence ID" value="NZ_CAUBDO010000047.1"/>
</dbReference>
<dbReference type="PANTHER" id="PTHR47618:SF1">
    <property type="entry name" value="BIFUNCTIONAL OLIGORIBONUCLEASE AND PAP PHOSPHATASE NRNA"/>
    <property type="match status" value="1"/>
</dbReference>
<keyword evidence="4" id="KW-1185">Reference proteome</keyword>
<dbReference type="InterPro" id="IPR001667">
    <property type="entry name" value="DDH_dom"/>
</dbReference>
<dbReference type="InterPro" id="IPR003156">
    <property type="entry name" value="DHHA1_dom"/>
</dbReference>
<organism evidence="3 4">
    <name type="scientific">Eubacterium ventriosum</name>
    <dbReference type="NCBI Taxonomy" id="39496"/>
    <lineage>
        <taxon>Bacteria</taxon>
        <taxon>Bacillati</taxon>
        <taxon>Bacillota</taxon>
        <taxon>Clostridia</taxon>
        <taxon>Eubacteriales</taxon>
        <taxon>Eubacteriaceae</taxon>
        <taxon>Eubacterium</taxon>
    </lineage>
</organism>
<dbReference type="Proteomes" id="UP000284779">
    <property type="component" value="Unassembled WGS sequence"/>
</dbReference>
<protein>
    <submittedName>
        <fullName evidence="3">Bifunctional oligoribonuclease/PAP phosphatase NrnA</fullName>
    </submittedName>
</protein>
<name>A0A413RBJ8_9FIRM</name>